<dbReference type="Pfam" id="PF13127">
    <property type="entry name" value="DUF3955"/>
    <property type="match status" value="1"/>
</dbReference>
<dbReference type="EMBL" id="MU005962">
    <property type="protein sequence ID" value="KAF2863109.1"/>
    <property type="molecule type" value="Genomic_DNA"/>
</dbReference>
<dbReference type="InterPro" id="IPR000620">
    <property type="entry name" value="EamA_dom"/>
</dbReference>
<dbReference type="GO" id="GO:0000329">
    <property type="term" value="C:fungal-type vacuole membrane"/>
    <property type="evidence" value="ECO:0007669"/>
    <property type="project" value="TreeGrafter"/>
</dbReference>
<gene>
    <name evidence="9" type="ORF">K470DRAFT_201856</name>
</gene>
<evidence type="ECO:0000256" key="2">
    <source>
        <dbReference type="ARBA" id="ARBA00022692"/>
    </source>
</evidence>
<feature type="transmembrane region" description="Helical" evidence="6">
    <location>
        <begin position="211"/>
        <end position="232"/>
    </location>
</feature>
<protein>
    <submittedName>
        <fullName evidence="9">Uncharacterized protein</fullName>
    </submittedName>
</protein>
<feature type="transmembrane region" description="Helical" evidence="6">
    <location>
        <begin position="141"/>
        <end position="161"/>
    </location>
</feature>
<evidence type="ECO:0000256" key="1">
    <source>
        <dbReference type="ARBA" id="ARBA00004141"/>
    </source>
</evidence>
<accession>A0A6A7C7R8</accession>
<organism evidence="9 10">
    <name type="scientific">Piedraia hortae CBS 480.64</name>
    <dbReference type="NCBI Taxonomy" id="1314780"/>
    <lineage>
        <taxon>Eukaryota</taxon>
        <taxon>Fungi</taxon>
        <taxon>Dikarya</taxon>
        <taxon>Ascomycota</taxon>
        <taxon>Pezizomycotina</taxon>
        <taxon>Dothideomycetes</taxon>
        <taxon>Dothideomycetidae</taxon>
        <taxon>Capnodiales</taxon>
        <taxon>Piedraiaceae</taxon>
        <taxon>Piedraia</taxon>
    </lineage>
</organism>
<feature type="transmembrane region" description="Helical" evidence="6">
    <location>
        <begin position="173"/>
        <end position="191"/>
    </location>
</feature>
<dbReference type="InterPro" id="IPR037185">
    <property type="entry name" value="EmrE-like"/>
</dbReference>
<evidence type="ECO:0000313" key="10">
    <source>
        <dbReference type="Proteomes" id="UP000799421"/>
    </source>
</evidence>
<sequence length="353" mass="38615">MSAENDLADAIPTKKDRWRWILGLSLLSVTIFLWTTSNFLASTIFADDSYSKPFFVTCVNSSCFIGALLPLLRRRQRPVEYARSEAEDRLLESSESEQESDSPKKTSLPLTLRETGRLALEFCPLWFLANYFAAACLEYTTVASATILTSTSSVFTLIFGALFGAEAITLRKVLAVLASLAGVALISTADLSGNNAKEHRGDFPAKTKGEIAIGDTLALISAVMYGLYAVFLKKRIPDESRISMPTFFGFVGLFGVILLWPGFFVLHFCGIEPFQLPPTTRIWTIILLNSLASLCSDMAWAYAVLLTSPIVVTLGLSMTIPLSLVGQIVINSQTVSLLYWIGAAVVVVSFVFV</sequence>
<feature type="region of interest" description="Disordered" evidence="5">
    <location>
        <begin position="88"/>
        <end position="108"/>
    </location>
</feature>
<dbReference type="Proteomes" id="UP000799421">
    <property type="component" value="Unassembled WGS sequence"/>
</dbReference>
<evidence type="ECO:0000259" key="7">
    <source>
        <dbReference type="Pfam" id="PF00892"/>
    </source>
</evidence>
<dbReference type="InterPro" id="IPR025016">
    <property type="entry name" value="DUF3955"/>
</dbReference>
<comment type="subcellular location">
    <subcellularLocation>
        <location evidence="1">Membrane</location>
        <topology evidence="1">Multi-pass membrane protein</topology>
    </subcellularLocation>
</comment>
<keyword evidence="4 6" id="KW-0472">Membrane</keyword>
<evidence type="ECO:0000313" key="9">
    <source>
        <dbReference type="EMBL" id="KAF2863109.1"/>
    </source>
</evidence>
<name>A0A6A7C7R8_9PEZI</name>
<dbReference type="PANTHER" id="PTHR23051">
    <property type="entry name" value="SOLUTE CARRIER FAMILY 35, MEMBER F5"/>
    <property type="match status" value="1"/>
</dbReference>
<keyword evidence="10" id="KW-1185">Reference proteome</keyword>
<keyword evidence="2 6" id="KW-0812">Transmembrane</keyword>
<evidence type="ECO:0000256" key="6">
    <source>
        <dbReference type="SAM" id="Phobius"/>
    </source>
</evidence>
<dbReference type="PANTHER" id="PTHR23051:SF0">
    <property type="entry name" value="SOLUTE CARRIER FAMILY 35 MEMBER F5"/>
    <property type="match status" value="1"/>
</dbReference>
<evidence type="ECO:0000256" key="4">
    <source>
        <dbReference type="ARBA" id="ARBA00023136"/>
    </source>
</evidence>
<evidence type="ECO:0000256" key="5">
    <source>
        <dbReference type="SAM" id="MobiDB-lite"/>
    </source>
</evidence>
<feature type="transmembrane region" description="Helical" evidence="6">
    <location>
        <begin position="310"/>
        <end position="330"/>
    </location>
</feature>
<feature type="domain" description="DUF3955" evidence="8">
    <location>
        <begin position="21"/>
        <end position="72"/>
    </location>
</feature>
<evidence type="ECO:0000259" key="8">
    <source>
        <dbReference type="Pfam" id="PF13127"/>
    </source>
</evidence>
<evidence type="ECO:0000256" key="3">
    <source>
        <dbReference type="ARBA" id="ARBA00022989"/>
    </source>
</evidence>
<dbReference type="AlphaFoldDB" id="A0A6A7C7R8"/>
<feature type="transmembrane region" description="Helical" evidence="6">
    <location>
        <begin position="244"/>
        <end position="262"/>
    </location>
</feature>
<dbReference type="Pfam" id="PF00892">
    <property type="entry name" value="EamA"/>
    <property type="match status" value="1"/>
</dbReference>
<reference evidence="9" key="1">
    <citation type="journal article" date="2020" name="Stud. Mycol.">
        <title>101 Dothideomycetes genomes: a test case for predicting lifestyles and emergence of pathogens.</title>
        <authorList>
            <person name="Haridas S."/>
            <person name="Albert R."/>
            <person name="Binder M."/>
            <person name="Bloem J."/>
            <person name="Labutti K."/>
            <person name="Salamov A."/>
            <person name="Andreopoulos B."/>
            <person name="Baker S."/>
            <person name="Barry K."/>
            <person name="Bills G."/>
            <person name="Bluhm B."/>
            <person name="Cannon C."/>
            <person name="Castanera R."/>
            <person name="Culley D."/>
            <person name="Daum C."/>
            <person name="Ezra D."/>
            <person name="Gonzalez J."/>
            <person name="Henrissat B."/>
            <person name="Kuo A."/>
            <person name="Liang C."/>
            <person name="Lipzen A."/>
            <person name="Lutzoni F."/>
            <person name="Magnuson J."/>
            <person name="Mondo S."/>
            <person name="Nolan M."/>
            <person name="Ohm R."/>
            <person name="Pangilinan J."/>
            <person name="Park H.-J."/>
            <person name="Ramirez L."/>
            <person name="Alfaro M."/>
            <person name="Sun H."/>
            <person name="Tritt A."/>
            <person name="Yoshinaga Y."/>
            <person name="Zwiers L.-H."/>
            <person name="Turgeon B."/>
            <person name="Goodwin S."/>
            <person name="Spatafora J."/>
            <person name="Crous P."/>
            <person name="Grigoriev I."/>
        </authorList>
    </citation>
    <scope>NUCLEOTIDE SEQUENCE</scope>
    <source>
        <strain evidence="9">CBS 480.64</strain>
    </source>
</reference>
<feature type="transmembrane region" description="Helical" evidence="6">
    <location>
        <begin position="282"/>
        <end position="303"/>
    </location>
</feature>
<feature type="domain" description="EamA" evidence="7">
    <location>
        <begin position="127"/>
        <end position="188"/>
    </location>
</feature>
<feature type="transmembrane region" description="Helical" evidence="6">
    <location>
        <begin position="53"/>
        <end position="72"/>
    </location>
</feature>
<feature type="transmembrane region" description="Helical" evidence="6">
    <location>
        <begin position="20"/>
        <end position="41"/>
    </location>
</feature>
<feature type="transmembrane region" description="Helical" evidence="6">
    <location>
        <begin position="336"/>
        <end position="352"/>
    </location>
</feature>
<dbReference type="SUPFAM" id="SSF103481">
    <property type="entry name" value="Multidrug resistance efflux transporter EmrE"/>
    <property type="match status" value="1"/>
</dbReference>
<dbReference type="OrthoDB" id="1436450at2759"/>
<feature type="non-terminal residue" evidence="9">
    <location>
        <position position="353"/>
    </location>
</feature>
<proteinExistence type="predicted"/>
<keyword evidence="3 6" id="KW-1133">Transmembrane helix</keyword>